<evidence type="ECO:0000256" key="8">
    <source>
        <dbReference type="ARBA" id="ARBA00023065"/>
    </source>
</evidence>
<evidence type="ECO:0000256" key="13">
    <source>
        <dbReference type="SAM" id="Phobius"/>
    </source>
</evidence>
<keyword evidence="10 12" id="KW-0739">Sodium transport</keyword>
<accession>A0A8R2QWS9</accession>
<keyword evidence="15" id="KW-1185">Reference proteome</keyword>
<evidence type="ECO:0000256" key="11">
    <source>
        <dbReference type="ARBA" id="ARBA00023303"/>
    </source>
</evidence>
<evidence type="ECO:0000313" key="15">
    <source>
        <dbReference type="Proteomes" id="UP000005204"/>
    </source>
</evidence>
<keyword evidence="3 12" id="KW-0813">Transport</keyword>
<dbReference type="GO" id="GO:0015280">
    <property type="term" value="F:ligand-gated sodium channel activity"/>
    <property type="evidence" value="ECO:0007669"/>
    <property type="project" value="TreeGrafter"/>
</dbReference>
<dbReference type="GO" id="GO:0005886">
    <property type="term" value="C:plasma membrane"/>
    <property type="evidence" value="ECO:0007669"/>
    <property type="project" value="TreeGrafter"/>
</dbReference>
<keyword evidence="9 13" id="KW-0472">Membrane</keyword>
<dbReference type="Proteomes" id="UP000005204">
    <property type="component" value="Unassembled WGS sequence"/>
</dbReference>
<keyword evidence="7" id="KW-0915">Sodium</keyword>
<evidence type="ECO:0000313" key="14">
    <source>
        <dbReference type="EnsemblMetazoa" id="XP_037871015.1"/>
    </source>
</evidence>
<comment type="subcellular location">
    <subcellularLocation>
        <location evidence="1">Membrane</location>
        <topology evidence="1">Multi-pass membrane protein</topology>
    </subcellularLocation>
</comment>
<evidence type="ECO:0000256" key="9">
    <source>
        <dbReference type="ARBA" id="ARBA00023136"/>
    </source>
</evidence>
<dbReference type="PANTHER" id="PTHR11690">
    <property type="entry name" value="AMILORIDE-SENSITIVE SODIUM CHANNEL-RELATED"/>
    <property type="match status" value="1"/>
</dbReference>
<dbReference type="RefSeq" id="XP_037871015.1">
    <property type="nucleotide sequence ID" value="XM_038015087.2"/>
</dbReference>
<keyword evidence="5 12" id="KW-0812">Transmembrane</keyword>
<evidence type="ECO:0000256" key="4">
    <source>
        <dbReference type="ARBA" id="ARBA00022461"/>
    </source>
</evidence>
<evidence type="ECO:0000256" key="5">
    <source>
        <dbReference type="ARBA" id="ARBA00022692"/>
    </source>
</evidence>
<organism evidence="14 15">
    <name type="scientific">Bombyx mori</name>
    <name type="common">Silk moth</name>
    <dbReference type="NCBI Taxonomy" id="7091"/>
    <lineage>
        <taxon>Eukaryota</taxon>
        <taxon>Metazoa</taxon>
        <taxon>Ecdysozoa</taxon>
        <taxon>Arthropoda</taxon>
        <taxon>Hexapoda</taxon>
        <taxon>Insecta</taxon>
        <taxon>Pterygota</taxon>
        <taxon>Neoptera</taxon>
        <taxon>Endopterygota</taxon>
        <taxon>Lepidoptera</taxon>
        <taxon>Glossata</taxon>
        <taxon>Ditrysia</taxon>
        <taxon>Bombycoidea</taxon>
        <taxon>Bombycidae</taxon>
        <taxon>Bombycinae</taxon>
        <taxon>Bombyx</taxon>
    </lineage>
</organism>
<evidence type="ECO:0000256" key="7">
    <source>
        <dbReference type="ARBA" id="ARBA00023053"/>
    </source>
</evidence>
<evidence type="ECO:0008006" key="16">
    <source>
        <dbReference type="Google" id="ProtNLM"/>
    </source>
</evidence>
<dbReference type="Pfam" id="PF00858">
    <property type="entry name" value="ASC"/>
    <property type="match status" value="1"/>
</dbReference>
<keyword evidence="6 13" id="KW-1133">Transmembrane helix</keyword>
<dbReference type="AlphaFoldDB" id="A0A8R2QWS9"/>
<feature type="transmembrane region" description="Helical" evidence="13">
    <location>
        <begin position="37"/>
        <end position="59"/>
    </location>
</feature>
<dbReference type="GeneID" id="105841656"/>
<comment type="similarity">
    <text evidence="2 12">Belongs to the amiloride-sensitive sodium channel (TC 1.A.6) family.</text>
</comment>
<keyword evidence="8 12" id="KW-0406">Ion transport</keyword>
<dbReference type="PANTHER" id="PTHR11690:SF237">
    <property type="entry name" value="PICKPOCKET 16-RELATED"/>
    <property type="match status" value="1"/>
</dbReference>
<evidence type="ECO:0000256" key="3">
    <source>
        <dbReference type="ARBA" id="ARBA00022448"/>
    </source>
</evidence>
<dbReference type="KEGG" id="bmor:105841656"/>
<protein>
    <recommendedName>
        <fullName evidence="16">Sodium channel protein Nach</fullName>
    </recommendedName>
</protein>
<name>A0A8R2QWS9_BOMMO</name>
<dbReference type="EnsemblMetazoa" id="XM_038015087.1">
    <property type="protein sequence ID" value="XP_037871015.1"/>
    <property type="gene ID" value="LOC105841656"/>
</dbReference>
<evidence type="ECO:0000256" key="2">
    <source>
        <dbReference type="ARBA" id="ARBA00007193"/>
    </source>
</evidence>
<reference evidence="14" key="2">
    <citation type="submission" date="2022-06" db="UniProtKB">
        <authorList>
            <consortium name="EnsemblMetazoa"/>
        </authorList>
    </citation>
    <scope>IDENTIFICATION</scope>
    <source>
        <strain evidence="14">p50T (Dazao)</strain>
    </source>
</reference>
<evidence type="ECO:0000256" key="6">
    <source>
        <dbReference type="ARBA" id="ARBA00022989"/>
    </source>
</evidence>
<sequence>MEKLKPTPLSKAIRTFLQTTTLHGFKYLGSKFYIDRIGWFLCCCASASCAGLLCTVLWARFLEVPALLALYDLKLEMSEHQLPVVAVCPTVESIAEAFIDKLSHDKNLNKRLPLTLAHVLKGKPAADDQIQILDHLLTVNNVTLLDIMRAHMPPCHAVIKKCRWQNIYKSCDILFDIEVTPWGLCCVLRPNKKLANQGTSLQLRNGFQSTLRLDLAVQCFNDTNLYNFEFFTKYDGEEWIEPMQLAPGNTYMAQLRYTSIPESTDTERLIEESCVSRKGYSRSDCLKRCSEKICGCVDPLRGNRQLADGDLLPCSLTELKCLRSYGVKGHETCNCAPSCKKVTAYTTLESSPLNFNSYVIDPIYSGLNATSSVVMHVRVNINLSRIFTLNPTETWFTLLSSLGGVFNMFLGVGLFSALELLYLFFIKLPNAMRRSSEFHYGN</sequence>
<keyword evidence="4 12" id="KW-0894">Sodium channel</keyword>
<evidence type="ECO:0000256" key="12">
    <source>
        <dbReference type="RuleBase" id="RU000679"/>
    </source>
</evidence>
<reference evidence="15" key="1">
    <citation type="journal article" date="2008" name="Insect Biochem. Mol. Biol.">
        <title>The genome of a lepidopteran model insect, the silkworm Bombyx mori.</title>
        <authorList>
            <consortium name="International Silkworm Genome Consortium"/>
        </authorList>
    </citation>
    <scope>NUCLEOTIDE SEQUENCE [LARGE SCALE GENOMIC DNA]</scope>
    <source>
        <strain evidence="15">p50T</strain>
    </source>
</reference>
<evidence type="ECO:0000256" key="10">
    <source>
        <dbReference type="ARBA" id="ARBA00023201"/>
    </source>
</evidence>
<keyword evidence="11 12" id="KW-0407">Ion channel</keyword>
<dbReference type="InterPro" id="IPR001873">
    <property type="entry name" value="ENaC"/>
</dbReference>
<proteinExistence type="inferred from homology"/>
<feature type="transmembrane region" description="Helical" evidence="13">
    <location>
        <begin position="395"/>
        <end position="425"/>
    </location>
</feature>
<evidence type="ECO:0000256" key="1">
    <source>
        <dbReference type="ARBA" id="ARBA00004141"/>
    </source>
</evidence>